<dbReference type="InterPro" id="IPR043128">
    <property type="entry name" value="Rev_trsase/Diguanyl_cyclase"/>
</dbReference>
<dbReference type="InterPro" id="IPR000014">
    <property type="entry name" value="PAS"/>
</dbReference>
<accession>A0A3P1SPC3</accession>
<dbReference type="Gene3D" id="3.30.450.20">
    <property type="entry name" value="PAS domain"/>
    <property type="match status" value="1"/>
</dbReference>
<sequence>MTQPMLACINPDLTYQYATAEYLSLLGWQSKINNVSLTTVHTDEPLFELQHALMLARTKGSASIRWQPFTETTSLWLQLDICWNPDANIFIVNAYRNQQLSARQMVQQPVAGLFDYTPQAVMLLDSENRISQVNLSFSEVTGYSFKDVVGQGPGIVTNREISIELFDHLWHQLMNRGYWEGVLWNRHKDGHNYPAWYSLTANRDENNEVTGFVAQFSDISSCYSDQNRFSHNSHDEKTGLPDEQMLVDDLDLRLLRDELSGRSCAVLLIRPQYNPDTKAELLALLAVQLGSMIREQDLLAFDYQECFALVIDNCPDEQLLEQLASRVETVLDELVKSSDASDLSYELAGAIADKVGLTGELLLDRARVALKSASGEGIKLYETRLGAGSILSRPELEQALIEGWVQLHFNPVYSMQGHKLMAAELTPGINYPEQGLLAGEQFIPQLARYGLMQEFHQQILAKIEPFLRVWDSFEGFESLCLRLEDEELITSTLISDLVRMLVRAEIPPQRLTVIISESQLRLFTEDAEQLKAQGIRLLLDTEGQSLKVDKLALVPDMLLLNAELVEDQMNDDAAVVKVETVIQQAWGLDIEVMAEGVRTTGQMARLTQQGCFRMSGKYVGHFLTSDQMIERLDLEN</sequence>
<dbReference type="EMBL" id="RQXV01000006">
    <property type="protein sequence ID" value="RRC98983.1"/>
    <property type="molecule type" value="Genomic_DNA"/>
</dbReference>
<dbReference type="InterPro" id="IPR052155">
    <property type="entry name" value="Biofilm_reg_signaling"/>
</dbReference>
<dbReference type="Gene3D" id="3.20.20.450">
    <property type="entry name" value="EAL domain"/>
    <property type="match status" value="1"/>
</dbReference>
<dbReference type="OrthoDB" id="6111238at2"/>
<feature type="domain" description="EAL" evidence="2">
    <location>
        <begin position="389"/>
        <end position="636"/>
    </location>
</feature>
<dbReference type="InterPro" id="IPR035965">
    <property type="entry name" value="PAS-like_dom_sf"/>
</dbReference>
<dbReference type="InterPro" id="IPR001610">
    <property type="entry name" value="PAC"/>
</dbReference>
<dbReference type="PROSITE" id="PS50883">
    <property type="entry name" value="EAL"/>
    <property type="match status" value="1"/>
</dbReference>
<feature type="domain" description="PAS" evidence="1">
    <location>
        <begin position="106"/>
        <end position="151"/>
    </location>
</feature>
<dbReference type="InterPro" id="IPR029787">
    <property type="entry name" value="Nucleotide_cyclase"/>
</dbReference>
<dbReference type="Gene3D" id="3.30.70.270">
    <property type="match status" value="1"/>
</dbReference>
<dbReference type="SMART" id="SM00091">
    <property type="entry name" value="PAS"/>
    <property type="match status" value="1"/>
</dbReference>
<reference evidence="3 4" key="1">
    <citation type="submission" date="2018-11" db="EMBL/GenBank/DDBJ databases">
        <title>The draft genome sequence of Amphritea balenae JAMM 1525T.</title>
        <authorList>
            <person name="Fang Z."/>
            <person name="Zhang Y."/>
            <person name="Han X."/>
        </authorList>
    </citation>
    <scope>NUCLEOTIDE SEQUENCE [LARGE SCALE GENOMIC DNA]</scope>
    <source>
        <strain evidence="3 4">JAMM 1525</strain>
    </source>
</reference>
<dbReference type="Pfam" id="PF13426">
    <property type="entry name" value="PAS_9"/>
    <property type="match status" value="1"/>
</dbReference>
<dbReference type="SUPFAM" id="SSF55785">
    <property type="entry name" value="PYP-like sensor domain (PAS domain)"/>
    <property type="match status" value="1"/>
</dbReference>
<dbReference type="Pfam" id="PF00563">
    <property type="entry name" value="EAL"/>
    <property type="match status" value="1"/>
</dbReference>
<dbReference type="CDD" id="cd00130">
    <property type="entry name" value="PAS"/>
    <property type="match status" value="1"/>
</dbReference>
<comment type="caution">
    <text evidence="3">The sequence shown here is derived from an EMBL/GenBank/DDBJ whole genome shotgun (WGS) entry which is preliminary data.</text>
</comment>
<dbReference type="CDD" id="cd01948">
    <property type="entry name" value="EAL"/>
    <property type="match status" value="1"/>
</dbReference>
<dbReference type="SUPFAM" id="SSF141868">
    <property type="entry name" value="EAL domain-like"/>
    <property type="match status" value="1"/>
</dbReference>
<evidence type="ECO:0000313" key="4">
    <source>
        <dbReference type="Proteomes" id="UP000267535"/>
    </source>
</evidence>
<dbReference type="SMART" id="SM00052">
    <property type="entry name" value="EAL"/>
    <property type="match status" value="1"/>
</dbReference>
<dbReference type="NCBIfam" id="TIGR00229">
    <property type="entry name" value="sensory_box"/>
    <property type="match status" value="1"/>
</dbReference>
<gene>
    <name evidence="3" type="ORF">EHS89_12475</name>
</gene>
<dbReference type="PROSITE" id="PS50112">
    <property type="entry name" value="PAS"/>
    <property type="match status" value="1"/>
</dbReference>
<dbReference type="SMART" id="SM00086">
    <property type="entry name" value="PAC"/>
    <property type="match status" value="1"/>
</dbReference>
<dbReference type="Proteomes" id="UP000267535">
    <property type="component" value="Unassembled WGS sequence"/>
</dbReference>
<protein>
    <submittedName>
        <fullName evidence="3">EAL domain-containing protein</fullName>
    </submittedName>
</protein>
<dbReference type="InterPro" id="IPR001633">
    <property type="entry name" value="EAL_dom"/>
</dbReference>
<dbReference type="PANTHER" id="PTHR44757:SF2">
    <property type="entry name" value="BIOFILM ARCHITECTURE MAINTENANCE PROTEIN MBAA"/>
    <property type="match status" value="1"/>
</dbReference>
<name>A0A3P1SPC3_9GAMM</name>
<dbReference type="InterPro" id="IPR035919">
    <property type="entry name" value="EAL_sf"/>
</dbReference>
<proteinExistence type="predicted"/>
<evidence type="ECO:0000313" key="3">
    <source>
        <dbReference type="EMBL" id="RRC98983.1"/>
    </source>
</evidence>
<keyword evidence="4" id="KW-1185">Reference proteome</keyword>
<dbReference type="SUPFAM" id="SSF55073">
    <property type="entry name" value="Nucleotide cyclase"/>
    <property type="match status" value="1"/>
</dbReference>
<organism evidence="3 4">
    <name type="scientific">Amphritea balenae</name>
    <dbReference type="NCBI Taxonomy" id="452629"/>
    <lineage>
        <taxon>Bacteria</taxon>
        <taxon>Pseudomonadati</taxon>
        <taxon>Pseudomonadota</taxon>
        <taxon>Gammaproteobacteria</taxon>
        <taxon>Oceanospirillales</taxon>
        <taxon>Oceanospirillaceae</taxon>
        <taxon>Amphritea</taxon>
    </lineage>
</organism>
<dbReference type="PANTHER" id="PTHR44757">
    <property type="entry name" value="DIGUANYLATE CYCLASE DGCP"/>
    <property type="match status" value="1"/>
</dbReference>
<dbReference type="RefSeq" id="WP_124926482.1">
    <property type="nucleotide sequence ID" value="NZ_BMOH01000002.1"/>
</dbReference>
<evidence type="ECO:0000259" key="1">
    <source>
        <dbReference type="PROSITE" id="PS50112"/>
    </source>
</evidence>
<evidence type="ECO:0000259" key="2">
    <source>
        <dbReference type="PROSITE" id="PS50883"/>
    </source>
</evidence>
<dbReference type="AlphaFoldDB" id="A0A3P1SPC3"/>